<dbReference type="GO" id="GO:0005789">
    <property type="term" value="C:endoplasmic reticulum membrane"/>
    <property type="evidence" value="ECO:0007669"/>
    <property type="project" value="UniProtKB-SubCell"/>
</dbReference>
<feature type="transmembrane region" description="Helical" evidence="10">
    <location>
        <begin position="47"/>
        <end position="64"/>
    </location>
</feature>
<evidence type="ECO:0000256" key="9">
    <source>
        <dbReference type="ARBA" id="ARBA00023136"/>
    </source>
</evidence>
<feature type="transmembrane region" description="Helical" evidence="10">
    <location>
        <begin position="501"/>
        <end position="523"/>
    </location>
</feature>
<feature type="transmembrane region" description="Helical" evidence="10">
    <location>
        <begin position="476"/>
        <end position="494"/>
    </location>
</feature>
<feature type="transmembrane region" description="Helical" evidence="10">
    <location>
        <begin position="419"/>
        <end position="440"/>
    </location>
</feature>
<dbReference type="OrthoDB" id="377083at2759"/>
<dbReference type="PANTHER" id="PTHR13205:SF15">
    <property type="entry name" value="DOLICHOL KINASE"/>
    <property type="match status" value="1"/>
</dbReference>
<name>A0A0R3SAB1_HYMDI</name>
<organism evidence="13">
    <name type="scientific">Hymenolepis diminuta</name>
    <name type="common">Rat tapeworm</name>
    <dbReference type="NCBI Taxonomy" id="6216"/>
    <lineage>
        <taxon>Eukaryota</taxon>
        <taxon>Metazoa</taxon>
        <taxon>Spiralia</taxon>
        <taxon>Lophotrochozoa</taxon>
        <taxon>Platyhelminthes</taxon>
        <taxon>Cestoda</taxon>
        <taxon>Eucestoda</taxon>
        <taxon>Cyclophyllidea</taxon>
        <taxon>Hymenolepididae</taxon>
        <taxon>Hymenolepis</taxon>
    </lineage>
</organism>
<sequence>MHSCIGSEQRRRLWCPQSSYLLHPKTSAGESDPSEKAIEIISERYRFPFNELLVGCFLLPILFIKGVPSSIIAFLGGALTLEFILILAGQKVFTTRSPGLPTGAWLLIPLPTILASYDSDAALNLVSTSFLAFIFHLFLQNPTRVCFTSVPIWIACTFLTHQSLSIGFILLLIFITFLLGELLLRFPSSLTIWEANLIAQICFLFNANTSLFIIPLLCVYTIIRFKMLPNFETLGTLSVIVVWLITLAGDFADHLLFIQEEFLDPTLLINFSPIKFVRDLITPVNIVLVTTLWAPLSVLAILVVLFINAEENPGARSTFALRKLFHFLAGVVFATGLLVSPHFLSVAAACVLLAFLTVEWSRRRGPSHISKTLSEFLEPFRDSRDSGELIFTPIALLLGLSLPIWDFGFEHYVVSPRTWIGVITIAVGDSVAALVGRKWGHHFYHWPGSHRTIIGSMASFLSQMLLWMLLTGFYGWSWQVGLLPLGMGVLAEAYTEQIDNLAVPLLVMSLIPAAPTCPFPFFWLGTFSLNARNTPFTLDFRRSPFSVVQTAFTFDSGCDSMIIADTNS</sequence>
<evidence type="ECO:0000256" key="6">
    <source>
        <dbReference type="ARBA" id="ARBA00022777"/>
    </source>
</evidence>
<gene>
    <name evidence="11" type="ORF">HDID_LOCUS1279</name>
</gene>
<accession>A0A0R3SAB1</accession>
<feature type="transmembrane region" description="Helical" evidence="10">
    <location>
        <begin position="343"/>
        <end position="361"/>
    </location>
</feature>
<evidence type="ECO:0000313" key="13">
    <source>
        <dbReference type="WBParaSite" id="HDID_0000127801-mRNA-1"/>
    </source>
</evidence>
<evidence type="ECO:0000256" key="8">
    <source>
        <dbReference type="ARBA" id="ARBA00022989"/>
    </source>
</evidence>
<feature type="transmembrane region" description="Helical" evidence="10">
    <location>
        <begin position="151"/>
        <end position="177"/>
    </location>
</feature>
<protein>
    <recommendedName>
        <fullName evidence="3">dolichol kinase</fullName>
        <ecNumber evidence="3">2.7.1.108</ecNumber>
    </recommendedName>
</protein>
<dbReference type="EC" id="2.7.1.108" evidence="3"/>
<keyword evidence="6" id="KW-0418">Kinase</keyword>
<reference evidence="11 12" key="2">
    <citation type="submission" date="2018-11" db="EMBL/GenBank/DDBJ databases">
        <authorList>
            <consortium name="Pathogen Informatics"/>
        </authorList>
    </citation>
    <scope>NUCLEOTIDE SEQUENCE [LARGE SCALE GENOMIC DNA]</scope>
</reference>
<dbReference type="InterPro" id="IPR032974">
    <property type="entry name" value="Polypren_kinase"/>
</dbReference>
<dbReference type="GO" id="GO:0043048">
    <property type="term" value="P:dolichyl monophosphate biosynthetic process"/>
    <property type="evidence" value="ECO:0007669"/>
    <property type="project" value="TreeGrafter"/>
</dbReference>
<evidence type="ECO:0000313" key="11">
    <source>
        <dbReference type="EMBL" id="VDL18740.1"/>
    </source>
</evidence>
<evidence type="ECO:0000256" key="5">
    <source>
        <dbReference type="ARBA" id="ARBA00022692"/>
    </source>
</evidence>
<reference evidence="13" key="1">
    <citation type="submission" date="2017-02" db="UniProtKB">
        <authorList>
            <consortium name="WormBaseParasite"/>
        </authorList>
    </citation>
    <scope>IDENTIFICATION</scope>
</reference>
<dbReference type="WBParaSite" id="HDID_0000127801-mRNA-1">
    <property type="protein sequence ID" value="HDID_0000127801-mRNA-1"/>
    <property type="gene ID" value="HDID_0000127801"/>
</dbReference>
<feature type="transmembrane region" description="Helical" evidence="10">
    <location>
        <begin position="286"/>
        <end position="307"/>
    </location>
</feature>
<dbReference type="STRING" id="6216.A0A0R3SAB1"/>
<dbReference type="EMBL" id="UYSG01000227">
    <property type="protein sequence ID" value="VDL18740.1"/>
    <property type="molecule type" value="Genomic_DNA"/>
</dbReference>
<evidence type="ECO:0000313" key="12">
    <source>
        <dbReference type="Proteomes" id="UP000274504"/>
    </source>
</evidence>
<feature type="transmembrane region" description="Helical" evidence="10">
    <location>
        <begin position="123"/>
        <end position="139"/>
    </location>
</feature>
<keyword evidence="5 10" id="KW-0812">Transmembrane</keyword>
<comment type="subcellular location">
    <subcellularLocation>
        <location evidence="1">Endoplasmic reticulum membrane</location>
        <topology evidence="1">Multi-pass membrane protein</topology>
    </subcellularLocation>
</comment>
<feature type="transmembrane region" description="Helical" evidence="10">
    <location>
        <begin position="389"/>
        <end position="407"/>
    </location>
</feature>
<dbReference type="Proteomes" id="UP000274504">
    <property type="component" value="Unassembled WGS sequence"/>
</dbReference>
<evidence type="ECO:0000256" key="2">
    <source>
        <dbReference type="ARBA" id="ARBA00010794"/>
    </source>
</evidence>
<evidence type="ECO:0000256" key="10">
    <source>
        <dbReference type="SAM" id="Phobius"/>
    </source>
</evidence>
<proteinExistence type="inferred from homology"/>
<evidence type="ECO:0000256" key="3">
    <source>
        <dbReference type="ARBA" id="ARBA00012132"/>
    </source>
</evidence>
<dbReference type="PANTHER" id="PTHR13205">
    <property type="entry name" value="TRANSMEMBRANE PROTEIN 15-RELATED"/>
    <property type="match status" value="1"/>
</dbReference>
<evidence type="ECO:0000256" key="1">
    <source>
        <dbReference type="ARBA" id="ARBA00004477"/>
    </source>
</evidence>
<evidence type="ECO:0000256" key="4">
    <source>
        <dbReference type="ARBA" id="ARBA00022679"/>
    </source>
</evidence>
<dbReference type="GO" id="GO:0004168">
    <property type="term" value="F:dolichol kinase activity"/>
    <property type="evidence" value="ECO:0007669"/>
    <property type="project" value="UniProtKB-EC"/>
</dbReference>
<keyword evidence="8 10" id="KW-1133">Transmembrane helix</keyword>
<keyword evidence="4" id="KW-0808">Transferase</keyword>
<feature type="transmembrane region" description="Helical" evidence="10">
    <location>
        <begin position="197"/>
        <end position="222"/>
    </location>
</feature>
<dbReference type="AlphaFoldDB" id="A0A0R3SAB1"/>
<keyword evidence="9 10" id="KW-0472">Membrane</keyword>
<evidence type="ECO:0000256" key="7">
    <source>
        <dbReference type="ARBA" id="ARBA00022824"/>
    </source>
</evidence>
<keyword evidence="7" id="KW-0256">Endoplasmic reticulum</keyword>
<comment type="similarity">
    <text evidence="2">Belongs to the polyprenol kinase family.</text>
</comment>